<feature type="region of interest" description="Disordered" evidence="1">
    <location>
        <begin position="334"/>
        <end position="400"/>
    </location>
</feature>
<dbReference type="AlphaFoldDB" id="A0AAE1GV54"/>
<comment type="caution">
    <text evidence="3">The sequence shown here is derived from an EMBL/GenBank/DDBJ whole genome shotgun (WGS) entry which is preliminary data.</text>
</comment>
<dbReference type="Gene3D" id="3.30.420.10">
    <property type="entry name" value="Ribonuclease H-like superfamily/Ribonuclease H"/>
    <property type="match status" value="1"/>
</dbReference>
<dbReference type="PANTHER" id="PTHR37984:SF5">
    <property type="entry name" value="PROTEIN NYNRIN-LIKE"/>
    <property type="match status" value="1"/>
</dbReference>
<reference evidence="3" key="1">
    <citation type="submission" date="2021-07" db="EMBL/GenBank/DDBJ databases">
        <authorList>
            <person name="Catto M.A."/>
            <person name="Jacobson A."/>
            <person name="Kennedy G."/>
            <person name="Labadie P."/>
            <person name="Hunt B.G."/>
            <person name="Srinivasan R."/>
        </authorList>
    </citation>
    <scope>NUCLEOTIDE SEQUENCE</scope>
    <source>
        <strain evidence="3">PL_HMW_Pooled</strain>
        <tissue evidence="3">Head</tissue>
    </source>
</reference>
<sequence>MSGPQPPNRRIFEEKLAEILEGKLESNSAYLSAEKYNSIVKGVKAAKGGPGKDQRLKKKYALVNVNGEDRLIKPLKEGEAQMRFYVKNEDLYDRIRAEHEEAEHVGRNKMIPLLKKKYANVTQAKKKSKKRGIVTKPLVFSQMNDRAQVDLIDFQSHPDGEFKHIMTYQDHLTKFVVLKPMRTKTALEVANYLLDIFLTIGAPVILQSDNGREFVASWVEKLEEIFPELKIVHGTPRHSQSQGSVERANQTVQDRLTAWMLQHKTREWARGLPFVQFAMNKTWHEGMKMAPYAAMFGHEARLGLGSMFPLEDLKHLENERDLQEFLTTLHKKTDDQEAAAAADDDDGLLSDEVPEVEPSASPFGRQKGRGLPKSPPPVQSLGAVPKAKSKSKPVPPSQSPAIVQFDSSAFESSPVLSPARVQFESSPVLSPARVQFESSPVLSPARVQFESSPVLSPARVQFESSPVLSPARVQFESSPVLSPARVQFESSPVLSPARVQFESSPVLSPARVQFESSPVLSPARVQFESSPVLSLARVQFESSPVLSPARVQFESSPAQSSPEILSPPESFRSPVKTATPAHAGSILTAPYATLNDLPKTDSIAAAKLSLARPAQNAAPAVLIHADRSGSGPAPHPHFDKSTLVALRQWLEL</sequence>
<dbReference type="InterPro" id="IPR050951">
    <property type="entry name" value="Retrovirus_Pol_polyprotein"/>
</dbReference>
<dbReference type="GO" id="GO:0003676">
    <property type="term" value="F:nucleic acid binding"/>
    <property type="evidence" value="ECO:0007669"/>
    <property type="project" value="InterPro"/>
</dbReference>
<dbReference type="InterPro" id="IPR012337">
    <property type="entry name" value="RNaseH-like_sf"/>
</dbReference>
<dbReference type="InterPro" id="IPR036397">
    <property type="entry name" value="RNaseH_sf"/>
</dbReference>
<feature type="compositionally biased region" description="Polar residues" evidence="1">
    <location>
        <begin position="553"/>
        <end position="563"/>
    </location>
</feature>
<evidence type="ECO:0000259" key="2">
    <source>
        <dbReference type="PROSITE" id="PS50994"/>
    </source>
</evidence>
<proteinExistence type="predicted"/>
<evidence type="ECO:0000313" key="4">
    <source>
        <dbReference type="Proteomes" id="UP001219518"/>
    </source>
</evidence>
<dbReference type="InterPro" id="IPR001584">
    <property type="entry name" value="Integrase_cat-core"/>
</dbReference>
<protein>
    <submittedName>
        <fullName evidence="3">KRAB-A domain-containing protein 2</fullName>
    </submittedName>
</protein>
<dbReference type="PANTHER" id="PTHR37984">
    <property type="entry name" value="PROTEIN CBG26694"/>
    <property type="match status" value="1"/>
</dbReference>
<evidence type="ECO:0000256" key="1">
    <source>
        <dbReference type="SAM" id="MobiDB-lite"/>
    </source>
</evidence>
<keyword evidence="4" id="KW-1185">Reference proteome</keyword>
<evidence type="ECO:0000313" key="3">
    <source>
        <dbReference type="EMBL" id="KAK3909807.1"/>
    </source>
</evidence>
<dbReference type="Proteomes" id="UP001219518">
    <property type="component" value="Unassembled WGS sequence"/>
</dbReference>
<dbReference type="PROSITE" id="PS50994">
    <property type="entry name" value="INTEGRASE"/>
    <property type="match status" value="1"/>
</dbReference>
<dbReference type="SUPFAM" id="SSF53098">
    <property type="entry name" value="Ribonuclease H-like"/>
    <property type="match status" value="1"/>
</dbReference>
<feature type="region of interest" description="Disordered" evidence="1">
    <location>
        <begin position="551"/>
        <end position="577"/>
    </location>
</feature>
<organism evidence="3 4">
    <name type="scientific">Frankliniella fusca</name>
    <dbReference type="NCBI Taxonomy" id="407009"/>
    <lineage>
        <taxon>Eukaryota</taxon>
        <taxon>Metazoa</taxon>
        <taxon>Ecdysozoa</taxon>
        <taxon>Arthropoda</taxon>
        <taxon>Hexapoda</taxon>
        <taxon>Insecta</taxon>
        <taxon>Pterygota</taxon>
        <taxon>Neoptera</taxon>
        <taxon>Paraneoptera</taxon>
        <taxon>Thysanoptera</taxon>
        <taxon>Terebrantia</taxon>
        <taxon>Thripoidea</taxon>
        <taxon>Thripidae</taxon>
        <taxon>Frankliniella</taxon>
    </lineage>
</organism>
<name>A0AAE1GV54_9NEOP</name>
<feature type="compositionally biased region" description="Acidic residues" evidence="1">
    <location>
        <begin position="342"/>
        <end position="355"/>
    </location>
</feature>
<gene>
    <name evidence="3" type="ORF">KUF71_019816</name>
</gene>
<accession>A0AAE1GV54</accession>
<dbReference type="EMBL" id="JAHWGI010000122">
    <property type="protein sequence ID" value="KAK3909807.1"/>
    <property type="molecule type" value="Genomic_DNA"/>
</dbReference>
<reference evidence="3" key="2">
    <citation type="journal article" date="2023" name="BMC Genomics">
        <title>Pest status, molecular evolution, and epigenetic factors derived from the genome assembly of Frankliniella fusca, a thysanopteran phytovirus vector.</title>
        <authorList>
            <person name="Catto M.A."/>
            <person name="Labadie P.E."/>
            <person name="Jacobson A.L."/>
            <person name="Kennedy G.G."/>
            <person name="Srinivasan R."/>
            <person name="Hunt B.G."/>
        </authorList>
    </citation>
    <scope>NUCLEOTIDE SEQUENCE</scope>
    <source>
        <strain evidence="3">PL_HMW_Pooled</strain>
    </source>
</reference>
<dbReference type="GO" id="GO:0015074">
    <property type="term" value="P:DNA integration"/>
    <property type="evidence" value="ECO:0007669"/>
    <property type="project" value="InterPro"/>
</dbReference>
<feature type="domain" description="Integrase catalytic" evidence="2">
    <location>
        <begin position="133"/>
        <end position="299"/>
    </location>
</feature>